<evidence type="ECO:0000259" key="3">
    <source>
        <dbReference type="PROSITE" id="PS50110"/>
    </source>
</evidence>
<dbReference type="PANTHER" id="PTHR44591:SF3">
    <property type="entry name" value="RESPONSE REGULATORY DOMAIN-CONTAINING PROTEIN"/>
    <property type="match status" value="1"/>
</dbReference>
<keyword evidence="1 2" id="KW-0597">Phosphoprotein</keyword>
<evidence type="ECO:0000313" key="4">
    <source>
        <dbReference type="EMBL" id="SJM94544.1"/>
    </source>
</evidence>
<feature type="domain" description="Response regulatory" evidence="3">
    <location>
        <begin position="235"/>
        <end position="353"/>
    </location>
</feature>
<evidence type="ECO:0000256" key="2">
    <source>
        <dbReference type="PROSITE-ProRule" id="PRU00169"/>
    </source>
</evidence>
<sequence length="366" mass="39879">MDTNIFEAAHNTHLKKPFSLLPLGFDAVIVERIQAILKSNHQSNRNYQLSVSDNSDQIDILLVNHDNPMALHKKDTLLRTSSPHACLIVVSQGPLVNTPEYHIRGMLTASRLLSILDKLPLPNAGLHAPKQPVSPVNMPHLVATGLTAEDAGFALKPPTENTQPVNAIPQTTATNLLNPSATPNYRTYSSFKTTAPTLPAAATPSLKDISATAPSHTIPPINAAVAVPVQHDGYRALIVDDSLAIQMSIKLKLQAISQITTIDFADDGESALEKTATTQYDLIFLDVMMPGIDGYETCTRLRKRIEYKKTPIIMVSGKTSPLDEVKGVMAGCTTYLTKPVEDQAFHKLSLRVLNWLADRKTVATTQ</sequence>
<dbReference type="InterPro" id="IPR001789">
    <property type="entry name" value="Sig_transdc_resp-reg_receiver"/>
</dbReference>
<reference evidence="5" key="1">
    <citation type="submission" date="2017-02" db="EMBL/GenBank/DDBJ databases">
        <authorList>
            <person name="Daims H."/>
        </authorList>
    </citation>
    <scope>NUCLEOTIDE SEQUENCE [LARGE SCALE GENOMIC DNA]</scope>
</reference>
<gene>
    <name evidence="4" type="ORF">CRENPOLYSF1_550021</name>
</gene>
<accession>A0A1R4HE98</accession>
<dbReference type="OrthoDB" id="9800897at2"/>
<dbReference type="Pfam" id="PF00072">
    <property type="entry name" value="Response_reg"/>
    <property type="match status" value="1"/>
</dbReference>
<evidence type="ECO:0000313" key="5">
    <source>
        <dbReference type="Proteomes" id="UP000195667"/>
    </source>
</evidence>
<feature type="modified residue" description="4-aspartylphosphate" evidence="2">
    <location>
        <position position="286"/>
    </location>
</feature>
<dbReference type="InterPro" id="IPR011006">
    <property type="entry name" value="CheY-like_superfamily"/>
</dbReference>
<proteinExistence type="predicted"/>
<dbReference type="RefSeq" id="WP_087144355.1">
    <property type="nucleotide sequence ID" value="NZ_FUKI01000132.1"/>
</dbReference>
<protein>
    <submittedName>
        <fullName evidence="4">Response regulator receiver protein</fullName>
    </submittedName>
</protein>
<evidence type="ECO:0000256" key="1">
    <source>
        <dbReference type="ARBA" id="ARBA00022553"/>
    </source>
</evidence>
<dbReference type="SUPFAM" id="SSF52172">
    <property type="entry name" value="CheY-like"/>
    <property type="match status" value="1"/>
</dbReference>
<dbReference type="Gene3D" id="3.40.50.2300">
    <property type="match status" value="1"/>
</dbReference>
<dbReference type="SMART" id="SM00448">
    <property type="entry name" value="REC"/>
    <property type="match status" value="1"/>
</dbReference>
<dbReference type="PROSITE" id="PS50110">
    <property type="entry name" value="RESPONSE_REGULATORY"/>
    <property type="match status" value="1"/>
</dbReference>
<organism evidence="4 5">
    <name type="scientific">Crenothrix polyspora</name>
    <dbReference type="NCBI Taxonomy" id="360316"/>
    <lineage>
        <taxon>Bacteria</taxon>
        <taxon>Pseudomonadati</taxon>
        <taxon>Pseudomonadota</taxon>
        <taxon>Gammaproteobacteria</taxon>
        <taxon>Methylococcales</taxon>
        <taxon>Crenotrichaceae</taxon>
        <taxon>Crenothrix</taxon>
    </lineage>
</organism>
<dbReference type="GO" id="GO:0000160">
    <property type="term" value="P:phosphorelay signal transduction system"/>
    <property type="evidence" value="ECO:0007669"/>
    <property type="project" value="InterPro"/>
</dbReference>
<dbReference type="PANTHER" id="PTHR44591">
    <property type="entry name" value="STRESS RESPONSE REGULATOR PROTEIN 1"/>
    <property type="match status" value="1"/>
</dbReference>
<dbReference type="CDD" id="cd17574">
    <property type="entry name" value="REC_OmpR"/>
    <property type="match status" value="1"/>
</dbReference>
<dbReference type="InterPro" id="IPR050595">
    <property type="entry name" value="Bact_response_regulator"/>
</dbReference>
<keyword evidence="5" id="KW-1185">Reference proteome</keyword>
<dbReference type="AlphaFoldDB" id="A0A1R4HE98"/>
<dbReference type="EMBL" id="FUKI01000132">
    <property type="protein sequence ID" value="SJM94544.1"/>
    <property type="molecule type" value="Genomic_DNA"/>
</dbReference>
<dbReference type="Proteomes" id="UP000195667">
    <property type="component" value="Unassembled WGS sequence"/>
</dbReference>
<name>A0A1R4HE98_9GAMM</name>